<dbReference type="OrthoDB" id="135768at2"/>
<dbReference type="Proteomes" id="UP000308054">
    <property type="component" value="Unassembled WGS sequence"/>
</dbReference>
<feature type="compositionally biased region" description="Basic and acidic residues" evidence="1">
    <location>
        <begin position="93"/>
        <end position="105"/>
    </location>
</feature>
<keyword evidence="3" id="KW-1185">Reference proteome</keyword>
<accession>A0A4S2GYZ0</accession>
<proteinExistence type="predicted"/>
<evidence type="ECO:0000256" key="1">
    <source>
        <dbReference type="SAM" id="MobiDB-lite"/>
    </source>
</evidence>
<dbReference type="InterPro" id="IPR045926">
    <property type="entry name" value="DUF6345"/>
</dbReference>
<comment type="caution">
    <text evidence="2">The sequence shown here is derived from an EMBL/GenBank/DDBJ whole genome shotgun (WGS) entry which is preliminary data.</text>
</comment>
<dbReference type="RefSeq" id="WP_135996263.1">
    <property type="nucleotide sequence ID" value="NZ_CP071057.1"/>
</dbReference>
<evidence type="ECO:0000313" key="2">
    <source>
        <dbReference type="EMBL" id="TGY88417.1"/>
    </source>
</evidence>
<dbReference type="EMBL" id="SRXW01000003">
    <property type="protein sequence ID" value="TGY88417.1"/>
    <property type="molecule type" value="Genomic_DNA"/>
</dbReference>
<feature type="compositionally biased region" description="Basic and acidic residues" evidence="1">
    <location>
        <begin position="58"/>
        <end position="69"/>
    </location>
</feature>
<organism evidence="2 3">
    <name type="scientific">Marinicauda algicola</name>
    <dbReference type="NCBI Taxonomy" id="2029849"/>
    <lineage>
        <taxon>Bacteria</taxon>
        <taxon>Pseudomonadati</taxon>
        <taxon>Pseudomonadota</taxon>
        <taxon>Alphaproteobacteria</taxon>
        <taxon>Maricaulales</taxon>
        <taxon>Maricaulaceae</taxon>
        <taxon>Marinicauda</taxon>
    </lineage>
</organism>
<feature type="region of interest" description="Disordered" evidence="1">
    <location>
        <begin position="26"/>
        <end position="105"/>
    </location>
</feature>
<feature type="region of interest" description="Disordered" evidence="1">
    <location>
        <begin position="327"/>
        <end position="355"/>
    </location>
</feature>
<dbReference type="AlphaFoldDB" id="A0A4S2GYZ0"/>
<reference evidence="2 3" key="1">
    <citation type="journal article" date="2017" name="Int. J. Syst. Evol. Microbiol.">
        <title>Marinicauda algicola sp. nov., isolated from a marine red alga Rhodosorus marinus.</title>
        <authorList>
            <person name="Jeong S.E."/>
            <person name="Jeon S.H."/>
            <person name="Chun B.H."/>
            <person name="Kim D.W."/>
            <person name="Jeon C.O."/>
        </authorList>
    </citation>
    <scope>NUCLEOTIDE SEQUENCE [LARGE SCALE GENOMIC DNA]</scope>
    <source>
        <strain evidence="2 3">JCM 31718</strain>
    </source>
</reference>
<dbReference type="Pfam" id="PF19872">
    <property type="entry name" value="DUF6345"/>
    <property type="match status" value="1"/>
</dbReference>
<gene>
    <name evidence="2" type="ORF">E5163_11405</name>
</gene>
<sequence>MPVFELGDASADPQQARQFYEAAFGRQNAQRSLRQIDPTQLPRRPEFQPQDLQGPDRPNLDKQQVERPRPQQIDPGTLQRQPIDPEVLQRPQIDPDLRQPEVRETDTAVVLRSGERLVEIDRRSGHVFLGDMSQLWDPSGLADGQIPDEDQARELAQRFAEQSEFLPRPDEYLEVRFSHMTETATSEDTGRPNKRVLNRQANYVARVRVDGQSFPVVGGGGDFQISVGPNGQIVGAQGGWREIEGVATRAEILPREAALEAVARRGNGVEYSGLDAELAYYAAPAFKEQAYLTPVWVVTGMVNVHGQESPLRPQIVAATEQFGPVWEQFPAPERDPDRLAPPAEGDEMEEREGGPQRQGFLEWLIPTAHAQSSWKECGTDWIGESQGLGGSSANRQGFIDGCRDENWSVNFDWGDEWAWESDFHAHDDSYIDSADLVFFTGHASPNGWTMNPPDDGGINFREVRGGRDLYGNQDLEWLIIAACGPLQSDHFQSNVNNAFDRWRDIFDGMHTFLGYGAVTFDNTEEGGRFMELTRNGWDVIDAWFRTAQEIQPSTNSWSPPNGPTIRVVAMYAHDGDDCPLNENIHGQGTVCADVTKPGQRRTMVWSGT</sequence>
<protein>
    <submittedName>
        <fullName evidence="2">Uncharacterized protein</fullName>
    </submittedName>
</protein>
<evidence type="ECO:0000313" key="3">
    <source>
        <dbReference type="Proteomes" id="UP000308054"/>
    </source>
</evidence>
<name>A0A4S2GYZ0_9PROT</name>